<dbReference type="RefSeq" id="WP_345268316.1">
    <property type="nucleotide sequence ID" value="NZ_BAABHB010000005.1"/>
</dbReference>
<reference evidence="2" key="1">
    <citation type="journal article" date="2019" name="Int. J. Syst. Evol. Microbiol.">
        <title>The Global Catalogue of Microorganisms (GCM) 10K type strain sequencing project: providing services to taxonomists for standard genome sequencing and annotation.</title>
        <authorList>
            <consortium name="The Broad Institute Genomics Platform"/>
            <consortium name="The Broad Institute Genome Sequencing Center for Infectious Disease"/>
            <person name="Wu L."/>
            <person name="Ma J."/>
        </authorList>
    </citation>
    <scope>NUCLEOTIDE SEQUENCE [LARGE SCALE GENOMIC DNA]</scope>
    <source>
        <strain evidence="2">JCM 17925</strain>
    </source>
</reference>
<gene>
    <name evidence="1" type="ORF">GCM10023187_28970</name>
</gene>
<keyword evidence="2" id="KW-1185">Reference proteome</keyword>
<sequence>MILIADSGATKTEWLLTGSDGTAQTIYTVGLNPYFLNTEAIAMVLCDQLLPATNGADIQTVYYYGTGCNSPASCAIVATAIRVVWPSVQTVEVESDMLGAARAACGNEPGIVCILGTGSNACRYDGRQITSPSHSLGFWLGDEGSGGYLGKSLVVDFLHDKLPPDLQQRFVGQYPLSRVTVLENAYQKPAPNRYFASFTPFLSENMAHPYVQNVVKQAFLTFLDLYVKRFPESVEWPVHFIGSVAFYFQDLLRAAAAERQVRLGRMLQAPMEHLARYHGENK</sequence>
<comment type="caution">
    <text evidence="1">The sequence shown here is derived from an EMBL/GenBank/DDBJ whole genome shotgun (WGS) entry which is preliminary data.</text>
</comment>
<proteinExistence type="predicted"/>
<dbReference type="Gene3D" id="1.10.720.160">
    <property type="match status" value="1"/>
</dbReference>
<dbReference type="PANTHER" id="PTHR43190">
    <property type="entry name" value="N-ACETYL-D-GLUCOSAMINE KINASE"/>
    <property type="match status" value="1"/>
</dbReference>
<dbReference type="EMBL" id="BAABHB010000005">
    <property type="protein sequence ID" value="GAA4407842.1"/>
    <property type="molecule type" value="Genomic_DNA"/>
</dbReference>
<dbReference type="Proteomes" id="UP001500936">
    <property type="component" value="Unassembled WGS sequence"/>
</dbReference>
<dbReference type="CDD" id="cd24079">
    <property type="entry name" value="ASKHA_NBD_PG1100-like"/>
    <property type="match status" value="1"/>
</dbReference>
<dbReference type="InterPro" id="IPR043129">
    <property type="entry name" value="ATPase_NBD"/>
</dbReference>
<accession>A0ABP8KII0</accession>
<organism evidence="1 2">
    <name type="scientific">Nibrella viscosa</name>
    <dbReference type="NCBI Taxonomy" id="1084524"/>
    <lineage>
        <taxon>Bacteria</taxon>
        <taxon>Pseudomonadati</taxon>
        <taxon>Bacteroidota</taxon>
        <taxon>Cytophagia</taxon>
        <taxon>Cytophagales</taxon>
        <taxon>Spirosomataceae</taxon>
        <taxon>Nibrella</taxon>
    </lineage>
</organism>
<name>A0ABP8KII0_9BACT</name>
<dbReference type="Gene3D" id="3.30.420.40">
    <property type="match status" value="2"/>
</dbReference>
<dbReference type="InterPro" id="IPR052519">
    <property type="entry name" value="Euk-type_GlcNAc_Kinase"/>
</dbReference>
<protein>
    <submittedName>
        <fullName evidence="1">ATPase</fullName>
    </submittedName>
</protein>
<dbReference type="SUPFAM" id="SSF53067">
    <property type="entry name" value="Actin-like ATPase domain"/>
    <property type="match status" value="2"/>
</dbReference>
<dbReference type="PANTHER" id="PTHR43190:SF3">
    <property type="entry name" value="N-ACETYL-D-GLUCOSAMINE KINASE"/>
    <property type="match status" value="1"/>
</dbReference>
<evidence type="ECO:0000313" key="1">
    <source>
        <dbReference type="EMBL" id="GAA4407842.1"/>
    </source>
</evidence>
<evidence type="ECO:0000313" key="2">
    <source>
        <dbReference type="Proteomes" id="UP001500936"/>
    </source>
</evidence>